<keyword evidence="7" id="KW-1185">Reference proteome</keyword>
<evidence type="ECO:0000256" key="1">
    <source>
        <dbReference type="ARBA" id="ARBA00009183"/>
    </source>
</evidence>
<dbReference type="GO" id="GO:0004499">
    <property type="term" value="F:N,N-dimethylaniline monooxygenase activity"/>
    <property type="evidence" value="ECO:0007669"/>
    <property type="project" value="InterPro"/>
</dbReference>
<evidence type="ECO:0000256" key="3">
    <source>
        <dbReference type="ARBA" id="ARBA00022827"/>
    </source>
</evidence>
<accession>A0A9P5Q7D7</accession>
<name>A0A9P5Q7D7_9AGAR</name>
<keyword evidence="4" id="KW-0560">Oxidoreductase</keyword>
<proteinExistence type="inferred from homology"/>
<evidence type="ECO:0000313" key="6">
    <source>
        <dbReference type="EMBL" id="KAF9074995.1"/>
    </source>
</evidence>
<comment type="similarity">
    <text evidence="1">Belongs to the FMO family.</text>
</comment>
<keyword evidence="3" id="KW-0274">FAD</keyword>
<organism evidence="6 7">
    <name type="scientific">Rhodocollybia butyracea</name>
    <dbReference type="NCBI Taxonomy" id="206335"/>
    <lineage>
        <taxon>Eukaryota</taxon>
        <taxon>Fungi</taxon>
        <taxon>Dikarya</taxon>
        <taxon>Basidiomycota</taxon>
        <taxon>Agaricomycotina</taxon>
        <taxon>Agaricomycetes</taxon>
        <taxon>Agaricomycetidae</taxon>
        <taxon>Agaricales</taxon>
        <taxon>Marasmiineae</taxon>
        <taxon>Omphalotaceae</taxon>
        <taxon>Rhodocollybia</taxon>
    </lineage>
</organism>
<sequence>MANNTWNPVLLAYQFIQLLLAKLLSPDAPPPSAKLKKRIAIIGAGLTGVSSAAHCVGHGFDVVLFEAGERSQLGGIWARVNNTSGLQIHSLMYRFFPSVQWKTGYPSREEIVDNITSVWKEYSLEEKTRFGVKVEKVCQDDEERWIVNDECKYGKFDAVVAAIGTCGDPKMPHISGQEMFQGEIYHSSELDSVEEFTKGKRVAIIGGGASAVEALEFTSAAQAGKTIVLSRSDKWIIPRNAVVDMLLAMNIFGQETLLSWIPEKLLRVLFYRDLADLAPTNKGIFTETPMVNSDVLDKIREGSASWLRGDILGFSRNGIRFNQRAQGVPPGGPGKELTVECDIVIMATGFYRPKLSFLPDDCFEEPYSPPSWYLQTFPPGYMSVCAINCTYVNAIGTVGSYHIGIYTRILLMFLVDPLTRPTQQLMHAWIDMTRFFKYRAPTPAFDFFTYSELLFWYVFCVVINPFRWKWALFVFFGLGKSLPLSFVEQEDRLREKLNREAEQVERNDKSK</sequence>
<dbReference type="InterPro" id="IPR036188">
    <property type="entry name" value="FAD/NAD-bd_sf"/>
</dbReference>
<feature type="signal peptide" evidence="5">
    <location>
        <begin position="1"/>
        <end position="21"/>
    </location>
</feature>
<dbReference type="SUPFAM" id="SSF51905">
    <property type="entry name" value="FAD/NAD(P)-binding domain"/>
    <property type="match status" value="2"/>
</dbReference>
<comment type="caution">
    <text evidence="6">The sequence shown here is derived from an EMBL/GenBank/DDBJ whole genome shotgun (WGS) entry which is preliminary data.</text>
</comment>
<dbReference type="Pfam" id="PF00743">
    <property type="entry name" value="FMO-like"/>
    <property type="match status" value="1"/>
</dbReference>
<evidence type="ECO:0000256" key="2">
    <source>
        <dbReference type="ARBA" id="ARBA00022630"/>
    </source>
</evidence>
<dbReference type="PRINTS" id="PR00469">
    <property type="entry name" value="PNDRDTASEII"/>
</dbReference>
<evidence type="ECO:0000256" key="5">
    <source>
        <dbReference type="SAM" id="SignalP"/>
    </source>
</evidence>
<keyword evidence="5" id="KW-0732">Signal</keyword>
<dbReference type="PANTHER" id="PTHR23023">
    <property type="entry name" value="DIMETHYLANILINE MONOOXYGENASE"/>
    <property type="match status" value="1"/>
</dbReference>
<protein>
    <recommendedName>
        <fullName evidence="8">Flavin-containing monooxygenase</fullName>
    </recommendedName>
</protein>
<dbReference type="OrthoDB" id="66881at2759"/>
<dbReference type="EMBL" id="JADNRY010000011">
    <property type="protein sequence ID" value="KAF9074995.1"/>
    <property type="molecule type" value="Genomic_DNA"/>
</dbReference>
<feature type="chain" id="PRO_5040389687" description="Flavin-containing monooxygenase" evidence="5">
    <location>
        <begin position="22"/>
        <end position="511"/>
    </location>
</feature>
<gene>
    <name evidence="6" type="ORF">BDP27DRAFT_1316314</name>
</gene>
<evidence type="ECO:0000313" key="7">
    <source>
        <dbReference type="Proteomes" id="UP000772434"/>
    </source>
</evidence>
<dbReference type="InterPro" id="IPR020946">
    <property type="entry name" value="Flavin_mOase-like"/>
</dbReference>
<dbReference type="Proteomes" id="UP000772434">
    <property type="component" value="Unassembled WGS sequence"/>
</dbReference>
<dbReference type="GO" id="GO:0050661">
    <property type="term" value="F:NADP binding"/>
    <property type="evidence" value="ECO:0007669"/>
    <property type="project" value="InterPro"/>
</dbReference>
<dbReference type="InterPro" id="IPR050346">
    <property type="entry name" value="FMO-like"/>
</dbReference>
<keyword evidence="2" id="KW-0285">Flavoprotein</keyword>
<reference evidence="6" key="1">
    <citation type="submission" date="2020-11" db="EMBL/GenBank/DDBJ databases">
        <authorList>
            <consortium name="DOE Joint Genome Institute"/>
            <person name="Ahrendt S."/>
            <person name="Riley R."/>
            <person name="Andreopoulos W."/>
            <person name="Labutti K."/>
            <person name="Pangilinan J."/>
            <person name="Ruiz-Duenas F.J."/>
            <person name="Barrasa J.M."/>
            <person name="Sanchez-Garcia M."/>
            <person name="Camarero S."/>
            <person name="Miyauchi S."/>
            <person name="Serrano A."/>
            <person name="Linde D."/>
            <person name="Babiker R."/>
            <person name="Drula E."/>
            <person name="Ayuso-Fernandez I."/>
            <person name="Pacheco R."/>
            <person name="Padilla G."/>
            <person name="Ferreira P."/>
            <person name="Barriuso J."/>
            <person name="Kellner H."/>
            <person name="Castanera R."/>
            <person name="Alfaro M."/>
            <person name="Ramirez L."/>
            <person name="Pisabarro A.G."/>
            <person name="Kuo A."/>
            <person name="Tritt A."/>
            <person name="Lipzen A."/>
            <person name="He G."/>
            <person name="Yan M."/>
            <person name="Ng V."/>
            <person name="Cullen D."/>
            <person name="Martin F."/>
            <person name="Rosso M.-N."/>
            <person name="Henrissat B."/>
            <person name="Hibbett D."/>
            <person name="Martinez A.T."/>
            <person name="Grigoriev I.V."/>
        </authorList>
    </citation>
    <scope>NUCLEOTIDE SEQUENCE</scope>
    <source>
        <strain evidence="6">AH 40177</strain>
    </source>
</reference>
<evidence type="ECO:0000256" key="4">
    <source>
        <dbReference type="ARBA" id="ARBA00023002"/>
    </source>
</evidence>
<dbReference type="AlphaFoldDB" id="A0A9P5Q7D7"/>
<evidence type="ECO:0008006" key="8">
    <source>
        <dbReference type="Google" id="ProtNLM"/>
    </source>
</evidence>
<dbReference type="GO" id="GO:0050660">
    <property type="term" value="F:flavin adenine dinucleotide binding"/>
    <property type="evidence" value="ECO:0007669"/>
    <property type="project" value="InterPro"/>
</dbReference>
<dbReference type="Gene3D" id="3.50.50.60">
    <property type="entry name" value="FAD/NAD(P)-binding domain"/>
    <property type="match status" value="1"/>
</dbReference>